<accession>G7Q5H3</accession>
<dbReference type="InterPro" id="IPR035903">
    <property type="entry name" value="HesB-like_dom_sf"/>
</dbReference>
<evidence type="ECO:0000313" key="1">
    <source>
        <dbReference type="EMBL" id="EHJ48974.1"/>
    </source>
</evidence>
<dbReference type="Proteomes" id="UP000004662">
    <property type="component" value="Chromosome"/>
</dbReference>
<dbReference type="HOGENOM" id="CLU_069054_6_0_7"/>
<proteinExistence type="predicted"/>
<keyword evidence="2" id="KW-1185">Reference proteome</keyword>
<dbReference type="AlphaFoldDB" id="G7Q5H3"/>
<protein>
    <recommendedName>
        <fullName evidence="3">HesB/YadR/YfhF-family protein</fullName>
    </recommendedName>
</protein>
<sequence length="110" mass="11623">MDIRENDLFSLTEAADIALSALFTPSGRPSLRVFLSFLSDSGPRLELAADEPTGDDAAFSARGWRFVVNRALLQQAAPLVVDCGEEGFVIRSSLDFSLAGGNCGGSCGTH</sequence>
<organism evidence="1 2">
    <name type="scientific">Solidesulfovibrio carbinoliphilus subsp. oakridgensis</name>
    <dbReference type="NCBI Taxonomy" id="694327"/>
    <lineage>
        <taxon>Bacteria</taxon>
        <taxon>Pseudomonadati</taxon>
        <taxon>Thermodesulfobacteriota</taxon>
        <taxon>Desulfovibrionia</taxon>
        <taxon>Desulfovibrionales</taxon>
        <taxon>Desulfovibrionaceae</taxon>
        <taxon>Solidesulfovibrio</taxon>
    </lineage>
</organism>
<evidence type="ECO:0008006" key="3">
    <source>
        <dbReference type="Google" id="ProtNLM"/>
    </source>
</evidence>
<gene>
    <name evidence="1" type="ORF">DFW101_2974</name>
</gene>
<dbReference type="OrthoDB" id="5456604at2"/>
<name>G7Q5H3_9BACT</name>
<dbReference type="SUPFAM" id="SSF89360">
    <property type="entry name" value="HesB-like domain"/>
    <property type="match status" value="1"/>
</dbReference>
<evidence type="ECO:0000313" key="2">
    <source>
        <dbReference type="Proteomes" id="UP000004662"/>
    </source>
</evidence>
<dbReference type="RefSeq" id="WP_009182328.1">
    <property type="nucleotide sequence ID" value="NZ_CM001368.1"/>
</dbReference>
<dbReference type="STRING" id="694327.DFW101_2974"/>
<dbReference type="eggNOG" id="ENOG503145W">
    <property type="taxonomic scope" value="Bacteria"/>
</dbReference>
<dbReference type="EMBL" id="CM001368">
    <property type="protein sequence ID" value="EHJ48974.1"/>
    <property type="molecule type" value="Genomic_DNA"/>
</dbReference>
<reference evidence="2" key="1">
    <citation type="journal article" date="2015" name="Genome Announc.">
        <title>High-Quality Draft Genome Sequence of Desulfovibrio carbinoliphilus FW-101-2B, an Organic Acid-Oxidizing Sulfate-Reducing Bacterium Isolated from Uranium(VI)-Contaminated Groundwater.</title>
        <authorList>
            <person name="Ramsay B.D."/>
            <person name="Hwang C."/>
            <person name="Woo H.L."/>
            <person name="Carroll S.L."/>
            <person name="Lucas S."/>
            <person name="Han J."/>
            <person name="Lapidus A.L."/>
            <person name="Cheng J.F."/>
            <person name="Goodwin L.A."/>
            <person name="Pitluck S."/>
            <person name="Peters L."/>
            <person name="Chertkov O."/>
            <person name="Held B."/>
            <person name="Detter J.C."/>
            <person name="Han C.S."/>
            <person name="Tapia R."/>
            <person name="Land M.L."/>
            <person name="Hauser L.J."/>
            <person name="Kyrpides N.C."/>
            <person name="Ivanova N.N."/>
            <person name="Mikhailova N."/>
            <person name="Pagani I."/>
            <person name="Woyke T."/>
            <person name="Arkin A.P."/>
            <person name="Dehal P."/>
            <person name="Chivian D."/>
            <person name="Criddle C.S."/>
            <person name="Wu W."/>
            <person name="Chakraborty R."/>
            <person name="Hazen T.C."/>
            <person name="Fields M.W."/>
        </authorList>
    </citation>
    <scope>NUCLEOTIDE SEQUENCE [LARGE SCALE GENOMIC DNA]</scope>
    <source>
        <strain evidence="2">FW-101-2B</strain>
    </source>
</reference>